<dbReference type="InterPro" id="IPR027417">
    <property type="entry name" value="P-loop_NTPase"/>
</dbReference>
<keyword evidence="1" id="KW-0677">Repeat</keyword>
<comment type="caution">
    <text evidence="3">The sequence shown here is derived from an EMBL/GenBank/DDBJ whole genome shotgun (WGS) entry which is preliminary data.</text>
</comment>
<feature type="domain" description="Nephrocystin 3-like N-terminal" evidence="2">
    <location>
        <begin position="103"/>
        <end position="270"/>
    </location>
</feature>
<dbReference type="Gene3D" id="3.40.50.300">
    <property type="entry name" value="P-loop containing nucleotide triphosphate hydrolases"/>
    <property type="match status" value="1"/>
</dbReference>
<dbReference type="InterPro" id="IPR056884">
    <property type="entry name" value="NPHP3-like_N"/>
</dbReference>
<dbReference type="Pfam" id="PF24883">
    <property type="entry name" value="NPHP3_N"/>
    <property type="match status" value="1"/>
</dbReference>
<evidence type="ECO:0000259" key="2">
    <source>
        <dbReference type="Pfam" id="PF24883"/>
    </source>
</evidence>
<organism evidence="3 4">
    <name type="scientific">Leucocoprinus birnbaumii</name>
    <dbReference type="NCBI Taxonomy" id="56174"/>
    <lineage>
        <taxon>Eukaryota</taxon>
        <taxon>Fungi</taxon>
        <taxon>Dikarya</taxon>
        <taxon>Basidiomycota</taxon>
        <taxon>Agaricomycotina</taxon>
        <taxon>Agaricomycetes</taxon>
        <taxon>Agaricomycetidae</taxon>
        <taxon>Agaricales</taxon>
        <taxon>Agaricineae</taxon>
        <taxon>Agaricaceae</taxon>
        <taxon>Leucocoprinus</taxon>
    </lineage>
</organism>
<name>A0AAD5VLB3_9AGAR</name>
<proteinExistence type="predicted"/>
<keyword evidence="4" id="KW-1185">Reference proteome</keyword>
<gene>
    <name evidence="3" type="ORF">NP233_g9046</name>
</gene>
<dbReference type="PANTHER" id="PTHR10039">
    <property type="entry name" value="AMELOGENIN"/>
    <property type="match status" value="1"/>
</dbReference>
<dbReference type="PANTHER" id="PTHR10039:SF15">
    <property type="entry name" value="NACHT DOMAIN-CONTAINING PROTEIN"/>
    <property type="match status" value="1"/>
</dbReference>
<evidence type="ECO:0000313" key="3">
    <source>
        <dbReference type="EMBL" id="KAJ3563272.1"/>
    </source>
</evidence>
<accession>A0AAD5VLB3</accession>
<evidence type="ECO:0000313" key="4">
    <source>
        <dbReference type="Proteomes" id="UP001213000"/>
    </source>
</evidence>
<dbReference type="EMBL" id="JANIEX010000777">
    <property type="protein sequence ID" value="KAJ3563272.1"/>
    <property type="molecule type" value="Genomic_DNA"/>
</dbReference>
<sequence length="695" mass="78940">MSYLSNSRDFKIDNSSFTNIDQSSQTSQNFTHVDRIENVNIVTHKLDPGLGNRAGKDISTHPGARALTDSSSKGLQILLDHSMPSAFHDSSERYPPPLCHPGTRQSFIEELTNWALGNAPDHPQRLAWMRGPAGVGKSAIAQSLAQLLGATLGASFFFSRPNHRDDPNRVFTSIAYQLAVKIQVYGDLLNRIIQGDPTIAKKSLPTQFHELIVAPIRVLKQQGRTIPETVIIIDGLDECDGEGAQGDIIRLIAESIRDEDMPFRWVFFTRVEPHITSTFSQSEIAPFTARFELTVTRDIDPEIHLFLASRLKEVREKHNLPDSWPSGENLRDLVDISAGLFACAHAIARYIEDSKGASTPQKQLDAVLGLASRIELQKRSEHPLSSLDLLYTLMLERLHPEKLAGVQMILLSNYLPFYMFFGDIHREHGHISSLGLTTIANILGHTREDLFIICRSLHAVMEVDDNGIRFYHASFMDFAADQTRSRGYCIWSSISIIMHHLVRTLDNVRLDRDLELKLDLTWPTVPEDRKLSISIYYTNLYLAFFIAYKYFLSMHEGQPGNETFESVKHFDFRKFFFGLDGHAVDCFRELDFDNAQFSVHFLASCLEHVCRPLGVFKDAFSNPWHVFHQKIGSTAAYQSIRGLYTKYYVIGENDKRIIFKIVRRSYDGQGQVTRISAKAYSSRAMRKLIRQLVED</sequence>
<dbReference type="Proteomes" id="UP001213000">
    <property type="component" value="Unassembled WGS sequence"/>
</dbReference>
<evidence type="ECO:0000256" key="1">
    <source>
        <dbReference type="ARBA" id="ARBA00022737"/>
    </source>
</evidence>
<dbReference type="SUPFAM" id="SSF52540">
    <property type="entry name" value="P-loop containing nucleoside triphosphate hydrolases"/>
    <property type="match status" value="1"/>
</dbReference>
<protein>
    <recommendedName>
        <fullName evidence="2">Nephrocystin 3-like N-terminal domain-containing protein</fullName>
    </recommendedName>
</protein>
<reference evidence="3" key="1">
    <citation type="submission" date="2022-07" db="EMBL/GenBank/DDBJ databases">
        <title>Genome Sequence of Leucocoprinus birnbaumii.</title>
        <authorList>
            <person name="Buettner E."/>
        </authorList>
    </citation>
    <scope>NUCLEOTIDE SEQUENCE</scope>
    <source>
        <strain evidence="3">VT141</strain>
    </source>
</reference>
<dbReference type="AlphaFoldDB" id="A0AAD5VLB3"/>